<feature type="transmembrane region" description="Helical" evidence="1">
    <location>
        <begin position="40"/>
        <end position="61"/>
    </location>
</feature>
<keyword evidence="1" id="KW-0472">Membrane</keyword>
<accession>A0ABT7PTB4</accession>
<evidence type="ECO:0000313" key="2">
    <source>
        <dbReference type="EMBL" id="MDM4019381.1"/>
    </source>
</evidence>
<dbReference type="Proteomes" id="UP001239462">
    <property type="component" value="Unassembled WGS sequence"/>
</dbReference>
<reference evidence="2 3" key="1">
    <citation type="submission" date="2023-06" db="EMBL/GenBank/DDBJ databases">
        <title>Roseiconus lacunae JC819 isolated from Gulf of Mannar region, Tamil Nadu.</title>
        <authorList>
            <person name="Pk S."/>
            <person name="Ch S."/>
            <person name="Ch V.R."/>
        </authorList>
    </citation>
    <scope>NUCLEOTIDE SEQUENCE [LARGE SCALE GENOMIC DNA]</scope>
    <source>
        <strain evidence="2 3">JC819</strain>
    </source>
</reference>
<name>A0ABT7PTB4_9BACT</name>
<feature type="transmembrane region" description="Helical" evidence="1">
    <location>
        <begin position="12"/>
        <end position="34"/>
    </location>
</feature>
<proteinExistence type="predicted"/>
<organism evidence="2 3">
    <name type="scientific">Roseiconus lacunae</name>
    <dbReference type="NCBI Taxonomy" id="2605694"/>
    <lineage>
        <taxon>Bacteria</taxon>
        <taxon>Pseudomonadati</taxon>
        <taxon>Planctomycetota</taxon>
        <taxon>Planctomycetia</taxon>
        <taxon>Pirellulales</taxon>
        <taxon>Pirellulaceae</taxon>
        <taxon>Roseiconus</taxon>
    </lineage>
</organism>
<comment type="caution">
    <text evidence="2">The sequence shown here is derived from an EMBL/GenBank/DDBJ whole genome shotgun (WGS) entry which is preliminary data.</text>
</comment>
<evidence type="ECO:0000256" key="1">
    <source>
        <dbReference type="SAM" id="Phobius"/>
    </source>
</evidence>
<keyword evidence="1" id="KW-0812">Transmembrane</keyword>
<gene>
    <name evidence="2" type="ORF">QTN89_28255</name>
</gene>
<keyword evidence="3" id="KW-1185">Reference proteome</keyword>
<dbReference type="RefSeq" id="WP_289167523.1">
    <property type="nucleotide sequence ID" value="NZ_JASZZN010000042.1"/>
</dbReference>
<evidence type="ECO:0000313" key="3">
    <source>
        <dbReference type="Proteomes" id="UP001239462"/>
    </source>
</evidence>
<dbReference type="EMBL" id="JASZZN010000042">
    <property type="protein sequence ID" value="MDM4019381.1"/>
    <property type="molecule type" value="Genomic_DNA"/>
</dbReference>
<protein>
    <submittedName>
        <fullName evidence="2">Uncharacterized protein</fullName>
    </submittedName>
</protein>
<keyword evidence="1" id="KW-1133">Transmembrane helix</keyword>
<sequence>MYQGLGETYINVFFTLSAWSFVAAAAVVLIMRLVKRFAVGWLIAAMIVLGVAFSFASNSVFHRRMFVRQHQDRNTLVPATGCVRYEPSFGHLFAAYKMTAAEFDAWVSQHPWGLAEYDRGLMEYDEQMLGFSDPSEAYATEMASNGGQLRVYFKDGMMYLSYNVM</sequence>